<dbReference type="AlphaFoldDB" id="A0A0T5X9U4"/>
<proteinExistence type="predicted"/>
<comment type="caution">
    <text evidence="4">The sequence shown here is derived from an EMBL/GenBank/DDBJ whole genome shotgun (WGS) entry which is preliminary data.</text>
</comment>
<dbReference type="Pfam" id="PF20256">
    <property type="entry name" value="MoCoBD_2"/>
    <property type="match status" value="1"/>
</dbReference>
<dbReference type="SMART" id="SM01008">
    <property type="entry name" value="Ald_Xan_dh_C"/>
    <property type="match status" value="1"/>
</dbReference>
<gene>
    <name evidence="4" type="ORF">HMPREF1705_04202</name>
</gene>
<dbReference type="Gene3D" id="3.90.1170.50">
    <property type="entry name" value="Aldehyde oxidase/xanthine dehydrogenase, a/b hammerhead"/>
    <property type="match status" value="1"/>
</dbReference>
<dbReference type="SUPFAM" id="SSF56003">
    <property type="entry name" value="Molybdenum cofactor-binding domain"/>
    <property type="match status" value="1"/>
</dbReference>
<dbReference type="RefSeq" id="WP_009202415.1">
    <property type="nucleotide sequence ID" value="NZ_ACJX03000001.1"/>
</dbReference>
<dbReference type="PANTHER" id="PTHR11908:SF132">
    <property type="entry name" value="ALDEHYDE OXIDASE 1-RELATED"/>
    <property type="match status" value="1"/>
</dbReference>
<organism evidence="4 5">
    <name type="scientific">Acetomicrobium hydrogeniformans ATCC BAA-1850</name>
    <dbReference type="NCBI Taxonomy" id="592015"/>
    <lineage>
        <taxon>Bacteria</taxon>
        <taxon>Thermotogati</taxon>
        <taxon>Synergistota</taxon>
        <taxon>Synergistia</taxon>
        <taxon>Synergistales</taxon>
        <taxon>Acetomicrobiaceae</taxon>
        <taxon>Acetomicrobium</taxon>
    </lineage>
</organism>
<dbReference type="InterPro" id="IPR016208">
    <property type="entry name" value="Ald_Oxase/xanthine_DH-like"/>
</dbReference>
<evidence type="ECO:0000259" key="3">
    <source>
        <dbReference type="SMART" id="SM01008"/>
    </source>
</evidence>
<evidence type="ECO:0000313" key="5">
    <source>
        <dbReference type="Proteomes" id="UP000005273"/>
    </source>
</evidence>
<dbReference type="InterPro" id="IPR037165">
    <property type="entry name" value="AldOxase/xan_DH_Mopterin-bd_sf"/>
</dbReference>
<dbReference type="SUPFAM" id="SSF54665">
    <property type="entry name" value="CO dehydrogenase molybdoprotein N-domain-like"/>
    <property type="match status" value="1"/>
</dbReference>
<evidence type="ECO:0000256" key="2">
    <source>
        <dbReference type="ARBA" id="ARBA00023002"/>
    </source>
</evidence>
<dbReference type="eggNOG" id="COG1529">
    <property type="taxonomic scope" value="Bacteria"/>
</dbReference>
<dbReference type="EMBL" id="ACJX03000001">
    <property type="protein sequence ID" value="KRT34948.1"/>
    <property type="molecule type" value="Genomic_DNA"/>
</dbReference>
<dbReference type="STRING" id="592015.HMPREF1705_04202"/>
<dbReference type="InterPro" id="IPR000674">
    <property type="entry name" value="Ald_Oxase/Xan_DH_a/b"/>
</dbReference>
<evidence type="ECO:0000313" key="4">
    <source>
        <dbReference type="EMBL" id="KRT34948.1"/>
    </source>
</evidence>
<keyword evidence="2" id="KW-0560">Oxidoreductase</keyword>
<sequence>MKQTVTNSGVGKWVTRMYDAEKAAGTLKFVDDLEFGPSLLYAKAVRSAVPHGEIISIDKAEALKVSGVKEVIVGEDFPYRFGLYLKDRSPMAIKKVRYIGEPVALVVAESEEAAEEGALKVSVKYKELEAVFDPVKAATDNSVLVHPELGSYEHVDFITPQPGTNIANWFRVRRGDIDKAFKEADYIFEEAVTYPQIAHGFLEPHCCVCVQDPVSQEITIWTAGQSVFTTRDIIADALGLPLSKIRVIAPPIGGGFGGKAGMTIEALCLAAATHPNLKGRPIKLFISREEVMLSSWVRQGYVARIRMAVNKEGKILGIKNTFYFDTGISAEYGANPVRSAGYTSTGCYYIPNVWTDSYAVYTNKPFGGAYRGFGMPEFMSALEMAMDIVAHKMGMDPVEFRLKNLLKPGLPTCTGMPMHNHALETIVKKVAEGISINKEEPAKRNGWKRGKGIALAIKAPAMPADAASSATVEILGDGSVKVLAASMDMGQGVYTSFAQIASEELGIPIEKIKCYYPDTQSHPYDWQTVASRSCWSMGMALKLACEDARNQLIQLYSEYWQCDQSEITIEHGVVKCRKLGKAEPIDTKIQNGFKMPDGKYKGGPIIGRGHFVPPDVIYPDIETGQSPKSVVHFTVGAVGVDLEVDPHTGEIVVNKVVCGYDLGKAISPLNVRGQIEGGTVQGISAGIMEGMYYDDKGLLLTPSFTDYKIATIKDIPDEIQYFWEETPEEISPYGNRGVGEHSMISPAPAIGNALFNALKVRIHSYPFTRERVYKAIKQFDEKGNVDFWEYPFAREQDYKQAIKSWD</sequence>
<reference evidence="5" key="1">
    <citation type="submission" date="2012-09" db="EMBL/GenBank/DDBJ databases">
        <authorList>
            <person name="Weinstock G."/>
            <person name="Sodergren E."/>
            <person name="Clifton S."/>
            <person name="Fulton L."/>
            <person name="Fulton B."/>
            <person name="Courtney L."/>
            <person name="Fronick C."/>
            <person name="Harrison M."/>
            <person name="Strong C."/>
            <person name="Farmer C."/>
            <person name="Delehaunty K."/>
            <person name="Markovic C."/>
            <person name="Hall O."/>
            <person name="Minx P."/>
            <person name="Tomlinson C."/>
            <person name="Mitreva M."/>
            <person name="Nelson J."/>
            <person name="Hou S."/>
            <person name="Wollam A."/>
            <person name="Pepin K.H."/>
            <person name="Johnson M."/>
            <person name="Bhonagiri V."/>
            <person name="Nash W.E."/>
            <person name="Suruliraj S."/>
            <person name="Warren W."/>
            <person name="Chinwalla A."/>
            <person name="Mardis E.R."/>
            <person name="Wilson R.K."/>
        </authorList>
    </citation>
    <scope>NUCLEOTIDE SEQUENCE [LARGE SCALE GENOMIC DNA]</scope>
    <source>
        <strain evidence="5">OS1</strain>
    </source>
</reference>
<dbReference type="Proteomes" id="UP000005273">
    <property type="component" value="Unassembled WGS sequence"/>
</dbReference>
<dbReference type="Pfam" id="PF02738">
    <property type="entry name" value="MoCoBD_1"/>
    <property type="match status" value="1"/>
</dbReference>
<protein>
    <submittedName>
        <fullName evidence="4">Aldehyde oxidase and xanthine dehydrogenase, molybdopterin binding domain protein</fullName>
    </submittedName>
</protein>
<feature type="domain" description="Aldehyde oxidase/xanthine dehydrogenase a/b hammerhead" evidence="3">
    <location>
        <begin position="24"/>
        <end position="129"/>
    </location>
</feature>
<dbReference type="Pfam" id="PF01315">
    <property type="entry name" value="Ald_Xan_dh_C"/>
    <property type="match status" value="1"/>
</dbReference>
<keyword evidence="1" id="KW-0500">Molybdenum</keyword>
<evidence type="ECO:0000256" key="1">
    <source>
        <dbReference type="ARBA" id="ARBA00022505"/>
    </source>
</evidence>
<dbReference type="GO" id="GO:0016491">
    <property type="term" value="F:oxidoreductase activity"/>
    <property type="evidence" value="ECO:0007669"/>
    <property type="project" value="UniProtKB-KW"/>
</dbReference>
<keyword evidence="5" id="KW-1185">Reference proteome</keyword>
<dbReference type="OrthoDB" id="9759099at2"/>
<dbReference type="Gene3D" id="3.30.365.10">
    <property type="entry name" value="Aldehyde oxidase/xanthine dehydrogenase, molybdopterin binding domain"/>
    <property type="match status" value="4"/>
</dbReference>
<accession>A0A0T5X9U4</accession>
<dbReference type="GO" id="GO:0005506">
    <property type="term" value="F:iron ion binding"/>
    <property type="evidence" value="ECO:0007669"/>
    <property type="project" value="InterPro"/>
</dbReference>
<dbReference type="InterPro" id="IPR036856">
    <property type="entry name" value="Ald_Oxase/Xan_DH_a/b_sf"/>
</dbReference>
<dbReference type="PANTHER" id="PTHR11908">
    <property type="entry name" value="XANTHINE DEHYDROGENASE"/>
    <property type="match status" value="1"/>
</dbReference>
<dbReference type="InterPro" id="IPR008274">
    <property type="entry name" value="AldOxase/xan_DH_MoCoBD1"/>
</dbReference>
<dbReference type="InterPro" id="IPR046867">
    <property type="entry name" value="AldOxase/xan_DH_MoCoBD2"/>
</dbReference>
<name>A0A0T5X9U4_9BACT</name>